<evidence type="ECO:0000313" key="2">
    <source>
        <dbReference type="Proteomes" id="UP000230683"/>
    </source>
</evidence>
<proteinExistence type="predicted"/>
<dbReference type="Proteomes" id="UP000230683">
    <property type="component" value="Unassembled WGS sequence"/>
</dbReference>
<sequence>MPVWISVDKIAGIQADSCFGEQCLLYKFQTASLVIVDITNGEVIPVDQGKSISKVVFKKYAD</sequence>
<comment type="caution">
    <text evidence="1">The sequence shown here is derived from an EMBL/GenBank/DDBJ whole genome shotgun (WGS) entry which is preliminary data.</text>
</comment>
<reference evidence="2" key="1">
    <citation type="submission" date="2017-09" db="EMBL/GenBank/DDBJ databases">
        <title>Depth-based differentiation of microbial function through sediment-hosted aquifers and enrichment of novel symbionts in the deep terrestrial subsurface.</title>
        <authorList>
            <person name="Probst A.J."/>
            <person name="Ladd B."/>
            <person name="Jarett J.K."/>
            <person name="Geller-Mcgrath D.E."/>
            <person name="Sieber C.M.K."/>
            <person name="Emerson J.B."/>
            <person name="Anantharaman K."/>
            <person name="Thomas B.C."/>
            <person name="Malmstrom R."/>
            <person name="Stieglmeier M."/>
            <person name="Klingl A."/>
            <person name="Woyke T."/>
            <person name="Ryan C.M."/>
            <person name="Banfield J.F."/>
        </authorList>
    </citation>
    <scope>NUCLEOTIDE SEQUENCE [LARGE SCALE GENOMIC DNA]</scope>
</reference>
<evidence type="ECO:0000313" key="1">
    <source>
        <dbReference type="EMBL" id="PJA41230.1"/>
    </source>
</evidence>
<dbReference type="EMBL" id="PFWY01000032">
    <property type="protein sequence ID" value="PJA41230.1"/>
    <property type="molecule type" value="Genomic_DNA"/>
</dbReference>
<name>A0A2M7X520_UNCKA</name>
<accession>A0A2M7X520</accession>
<gene>
    <name evidence="1" type="ORF">CO178_00665</name>
</gene>
<protein>
    <submittedName>
        <fullName evidence="1">Uncharacterized protein</fullName>
    </submittedName>
</protein>
<dbReference type="AlphaFoldDB" id="A0A2M7X520"/>
<organism evidence="1 2">
    <name type="scientific">candidate division WWE3 bacterium CG_4_9_14_3_um_filter_34_6</name>
    <dbReference type="NCBI Taxonomy" id="1975079"/>
    <lineage>
        <taxon>Bacteria</taxon>
        <taxon>Katanobacteria</taxon>
    </lineage>
</organism>